<name>A0A7C8ZAW9_OPUST</name>
<reference evidence="2" key="2">
    <citation type="submission" date="2020-07" db="EMBL/GenBank/DDBJ databases">
        <authorList>
            <person name="Vera ALvarez R."/>
            <person name="Arias-Moreno D.M."/>
            <person name="Jimenez-Jacinto V."/>
            <person name="Jimenez-Bremont J.F."/>
            <person name="Swaminathan K."/>
            <person name="Moose S.P."/>
            <person name="Guerrero-Gonzalez M.L."/>
            <person name="Marino-Ramirez L."/>
            <person name="Landsman D."/>
            <person name="Rodriguez-Kessler M."/>
            <person name="Delgado-Sanchez P."/>
        </authorList>
    </citation>
    <scope>NUCLEOTIDE SEQUENCE</scope>
    <source>
        <tissue evidence="2">Cladode</tissue>
    </source>
</reference>
<feature type="transmembrane region" description="Helical" evidence="1">
    <location>
        <begin position="41"/>
        <end position="66"/>
    </location>
</feature>
<keyword evidence="1" id="KW-1133">Transmembrane helix</keyword>
<dbReference type="AlphaFoldDB" id="A0A7C8ZAW9"/>
<keyword evidence="1" id="KW-0472">Membrane</keyword>
<keyword evidence="1" id="KW-0812">Transmembrane</keyword>
<organism evidence="2">
    <name type="scientific">Opuntia streptacantha</name>
    <name type="common">Prickly pear cactus</name>
    <name type="synonym">Opuntia cardona</name>
    <dbReference type="NCBI Taxonomy" id="393608"/>
    <lineage>
        <taxon>Eukaryota</taxon>
        <taxon>Viridiplantae</taxon>
        <taxon>Streptophyta</taxon>
        <taxon>Embryophyta</taxon>
        <taxon>Tracheophyta</taxon>
        <taxon>Spermatophyta</taxon>
        <taxon>Magnoliopsida</taxon>
        <taxon>eudicotyledons</taxon>
        <taxon>Gunneridae</taxon>
        <taxon>Pentapetalae</taxon>
        <taxon>Caryophyllales</taxon>
        <taxon>Cactineae</taxon>
        <taxon>Cactaceae</taxon>
        <taxon>Opuntioideae</taxon>
        <taxon>Opuntia</taxon>
    </lineage>
</organism>
<accession>A0A7C8ZAW9</accession>
<feature type="transmembrane region" description="Helical" evidence="1">
    <location>
        <begin position="78"/>
        <end position="95"/>
    </location>
</feature>
<reference evidence="2" key="1">
    <citation type="journal article" date="2013" name="J. Plant Res.">
        <title>Effect of fungi and light on seed germination of three Opuntia species from semiarid lands of central Mexico.</title>
        <authorList>
            <person name="Delgado-Sanchez P."/>
            <person name="Jimenez-Bremont J.F."/>
            <person name="Guerrero-Gonzalez Mde L."/>
            <person name="Flores J."/>
        </authorList>
    </citation>
    <scope>NUCLEOTIDE SEQUENCE</scope>
    <source>
        <tissue evidence="2">Cladode</tissue>
    </source>
</reference>
<dbReference type="EMBL" id="GISG01105980">
    <property type="protein sequence ID" value="MBA4637633.1"/>
    <property type="molecule type" value="Transcribed_RNA"/>
</dbReference>
<sequence>MSTSSVVAVLDLDLDLDPFRIMLMVLVEATMPMQMPMPMPITILLGLAIVIVTPSTPHPLAVAVVVAYSARSWRLRRLCLLISWLSYGLLILSVLREFLQIGSLQPAQKREKLDIYWSWSGKFRPCKQKQPLFLRSSLCIRGTLLVSLLKTLNSNFGYKPWSNKLSCEMRSTKH</sequence>
<evidence type="ECO:0000313" key="2">
    <source>
        <dbReference type="EMBL" id="MBA4637633.1"/>
    </source>
</evidence>
<evidence type="ECO:0000256" key="1">
    <source>
        <dbReference type="SAM" id="Phobius"/>
    </source>
</evidence>
<proteinExistence type="predicted"/>
<protein>
    <submittedName>
        <fullName evidence="2">Uncharacterized protein</fullName>
    </submittedName>
</protein>